<evidence type="ECO:0000256" key="4">
    <source>
        <dbReference type="ARBA" id="ARBA00023163"/>
    </source>
</evidence>
<organism evidence="6 7">
    <name type="scientific">Mesorhizobium shangrilense</name>
    <dbReference type="NCBI Taxonomy" id="460060"/>
    <lineage>
        <taxon>Bacteria</taxon>
        <taxon>Pseudomonadati</taxon>
        <taxon>Pseudomonadota</taxon>
        <taxon>Alphaproteobacteria</taxon>
        <taxon>Hyphomicrobiales</taxon>
        <taxon>Phyllobacteriaceae</taxon>
        <taxon>Mesorhizobium</taxon>
    </lineage>
</organism>
<comment type="similarity">
    <text evidence="1">Belongs to the LysR transcriptional regulatory family.</text>
</comment>
<dbReference type="EMBL" id="JBEWSZ010000001">
    <property type="protein sequence ID" value="MET2825538.1"/>
    <property type="molecule type" value="Genomic_DNA"/>
</dbReference>
<dbReference type="Gene3D" id="1.10.10.10">
    <property type="entry name" value="Winged helix-like DNA-binding domain superfamily/Winged helix DNA-binding domain"/>
    <property type="match status" value="1"/>
</dbReference>
<dbReference type="InterPro" id="IPR036390">
    <property type="entry name" value="WH_DNA-bd_sf"/>
</dbReference>
<dbReference type="SUPFAM" id="SSF53850">
    <property type="entry name" value="Periplasmic binding protein-like II"/>
    <property type="match status" value="1"/>
</dbReference>
<feature type="domain" description="HTH lysR-type" evidence="5">
    <location>
        <begin position="36"/>
        <end position="93"/>
    </location>
</feature>
<keyword evidence="2" id="KW-0805">Transcription regulation</keyword>
<dbReference type="InterPro" id="IPR036388">
    <property type="entry name" value="WH-like_DNA-bd_sf"/>
</dbReference>
<evidence type="ECO:0000259" key="5">
    <source>
        <dbReference type="PROSITE" id="PS50931"/>
    </source>
</evidence>
<dbReference type="InterPro" id="IPR058163">
    <property type="entry name" value="LysR-type_TF_proteobact-type"/>
</dbReference>
<keyword evidence="7" id="KW-1185">Reference proteome</keyword>
<dbReference type="PANTHER" id="PTHR30537:SF5">
    <property type="entry name" value="HTH-TYPE TRANSCRIPTIONAL ACTIVATOR TTDR-RELATED"/>
    <property type="match status" value="1"/>
</dbReference>
<gene>
    <name evidence="6" type="ORF">ABVQ20_00945</name>
</gene>
<dbReference type="Pfam" id="PF00126">
    <property type="entry name" value="HTH_1"/>
    <property type="match status" value="1"/>
</dbReference>
<comment type="caution">
    <text evidence="6">The sequence shown here is derived from an EMBL/GenBank/DDBJ whole genome shotgun (WGS) entry which is preliminary data.</text>
</comment>
<keyword evidence="4" id="KW-0804">Transcription</keyword>
<dbReference type="RefSeq" id="WP_354457631.1">
    <property type="nucleotide sequence ID" value="NZ_JBEWSZ010000001.1"/>
</dbReference>
<keyword evidence="3" id="KW-0238">DNA-binding</keyword>
<protein>
    <submittedName>
        <fullName evidence="6">LysR family transcriptional regulator</fullName>
    </submittedName>
</protein>
<accession>A0ABV2D7V0</accession>
<evidence type="ECO:0000256" key="3">
    <source>
        <dbReference type="ARBA" id="ARBA00023125"/>
    </source>
</evidence>
<sequence length="341" mass="36354">MGNKGSKGSALPPADAAGTLAAAECTGDPKSGRVWLPLNALRAFEAVGARLSFTGAAAALHISQSALSRHVGRLEDYLGCRLLERRAQGMSLTAAGAALLPVVTGSFDRMEETLKMLRREPGPSGRILKVHMPPTFLHVAGLSLIAEFRRAFPDVPIDISSSNGIGLPAGRSVDIAVVFDRPHVGDAIRDPLWMINQTPACAPQIAARAQGLGLYDFLRTNELLHVKLEGEPFDVFWSIHARHCGIDLGATRGLAFETEALAVQHAIAGGGVTLVDPDMFAAELADGRLVTPFPETTSPTGFGYYLTVHPDDMVDPAVALFRSWVVRHYATVDAEYDAPGD</sequence>
<evidence type="ECO:0000256" key="2">
    <source>
        <dbReference type="ARBA" id="ARBA00023015"/>
    </source>
</evidence>
<evidence type="ECO:0000313" key="7">
    <source>
        <dbReference type="Proteomes" id="UP001548832"/>
    </source>
</evidence>
<name>A0ABV2D7V0_9HYPH</name>
<dbReference type="InterPro" id="IPR000847">
    <property type="entry name" value="LysR_HTH_N"/>
</dbReference>
<evidence type="ECO:0000313" key="6">
    <source>
        <dbReference type="EMBL" id="MET2825538.1"/>
    </source>
</evidence>
<dbReference type="Proteomes" id="UP001548832">
    <property type="component" value="Unassembled WGS sequence"/>
</dbReference>
<dbReference type="Pfam" id="PF03466">
    <property type="entry name" value="LysR_substrate"/>
    <property type="match status" value="1"/>
</dbReference>
<dbReference type="SUPFAM" id="SSF46785">
    <property type="entry name" value="Winged helix' DNA-binding domain"/>
    <property type="match status" value="1"/>
</dbReference>
<reference evidence="6 7" key="1">
    <citation type="submission" date="2024-06" db="EMBL/GenBank/DDBJ databases">
        <authorList>
            <person name="Kim D.-U."/>
        </authorList>
    </citation>
    <scope>NUCLEOTIDE SEQUENCE [LARGE SCALE GENOMIC DNA]</scope>
    <source>
        <strain evidence="6 7">KACC15460</strain>
    </source>
</reference>
<evidence type="ECO:0000256" key="1">
    <source>
        <dbReference type="ARBA" id="ARBA00009437"/>
    </source>
</evidence>
<proteinExistence type="inferred from homology"/>
<dbReference type="InterPro" id="IPR005119">
    <property type="entry name" value="LysR_subst-bd"/>
</dbReference>
<dbReference type="Gene3D" id="3.40.190.10">
    <property type="entry name" value="Periplasmic binding protein-like II"/>
    <property type="match status" value="2"/>
</dbReference>
<dbReference type="PROSITE" id="PS50931">
    <property type="entry name" value="HTH_LYSR"/>
    <property type="match status" value="1"/>
</dbReference>
<dbReference type="PANTHER" id="PTHR30537">
    <property type="entry name" value="HTH-TYPE TRANSCRIPTIONAL REGULATOR"/>
    <property type="match status" value="1"/>
</dbReference>
<dbReference type="PRINTS" id="PR00039">
    <property type="entry name" value="HTHLYSR"/>
</dbReference>